<dbReference type="EMBL" id="HACA01002799">
    <property type="protein sequence ID" value="CDW20160.1"/>
    <property type="molecule type" value="Transcribed_RNA"/>
</dbReference>
<name>A0A0K2T2V5_LEPSM</name>
<protein>
    <submittedName>
        <fullName evidence="1">Uncharacterized protein</fullName>
    </submittedName>
</protein>
<reference evidence="1" key="1">
    <citation type="submission" date="2014-05" db="EMBL/GenBank/DDBJ databases">
        <authorList>
            <person name="Chronopoulou M."/>
        </authorList>
    </citation>
    <scope>NUCLEOTIDE SEQUENCE</scope>
    <source>
        <tissue evidence="1">Whole organism</tissue>
    </source>
</reference>
<dbReference type="AlphaFoldDB" id="A0A0K2T2V5"/>
<sequence length="56" mass="6534">MKKLFNVVVLLHEVLDYKTKSNISPGPVQCILTEPQTIFFLFINNEKNIQWCSFCT</sequence>
<proteinExistence type="predicted"/>
<organism evidence="1">
    <name type="scientific">Lepeophtheirus salmonis</name>
    <name type="common">Salmon louse</name>
    <name type="synonym">Caligus salmonis</name>
    <dbReference type="NCBI Taxonomy" id="72036"/>
    <lineage>
        <taxon>Eukaryota</taxon>
        <taxon>Metazoa</taxon>
        <taxon>Ecdysozoa</taxon>
        <taxon>Arthropoda</taxon>
        <taxon>Crustacea</taxon>
        <taxon>Multicrustacea</taxon>
        <taxon>Hexanauplia</taxon>
        <taxon>Copepoda</taxon>
        <taxon>Siphonostomatoida</taxon>
        <taxon>Caligidae</taxon>
        <taxon>Lepeophtheirus</taxon>
    </lineage>
</organism>
<evidence type="ECO:0000313" key="1">
    <source>
        <dbReference type="EMBL" id="CDW20160.1"/>
    </source>
</evidence>
<accession>A0A0K2T2V5</accession>